<dbReference type="Gene3D" id="2.120.10.30">
    <property type="entry name" value="TolB, C-terminal domain"/>
    <property type="match status" value="1"/>
</dbReference>
<dbReference type="EMBL" id="BAAAGE010000002">
    <property type="protein sequence ID" value="GAA0722628.1"/>
    <property type="molecule type" value="Genomic_DNA"/>
</dbReference>
<comment type="caution">
    <text evidence="6">The sequence shown here is derived from an EMBL/GenBank/DDBJ whole genome shotgun (WGS) entry which is preliminary data.</text>
</comment>
<name>A0ABN1IWF3_9FLAO</name>
<evidence type="ECO:0000259" key="5">
    <source>
        <dbReference type="PROSITE" id="PS51123"/>
    </source>
</evidence>
<dbReference type="InterPro" id="IPR036737">
    <property type="entry name" value="OmpA-like_sf"/>
</dbReference>
<dbReference type="SUPFAM" id="SSF82171">
    <property type="entry name" value="DPP6 N-terminal domain-like"/>
    <property type="match status" value="1"/>
</dbReference>
<dbReference type="PROSITE" id="PS51123">
    <property type="entry name" value="OMPA_2"/>
    <property type="match status" value="1"/>
</dbReference>
<evidence type="ECO:0000256" key="2">
    <source>
        <dbReference type="ARBA" id="ARBA00023136"/>
    </source>
</evidence>
<feature type="domain" description="OmpA-like" evidence="5">
    <location>
        <begin position="560"/>
        <end position="681"/>
    </location>
</feature>
<dbReference type="RefSeq" id="WP_343912662.1">
    <property type="nucleotide sequence ID" value="NZ_BAAAGE010000002.1"/>
</dbReference>
<dbReference type="InterPro" id="IPR006664">
    <property type="entry name" value="OMP_bac"/>
</dbReference>
<keyword evidence="3" id="KW-0998">Cell outer membrane</keyword>
<reference evidence="6 7" key="1">
    <citation type="journal article" date="2019" name="Int. J. Syst. Evol. Microbiol.">
        <title>The Global Catalogue of Microorganisms (GCM) 10K type strain sequencing project: providing services to taxonomists for standard genome sequencing and annotation.</title>
        <authorList>
            <consortium name="The Broad Institute Genomics Platform"/>
            <consortium name="The Broad Institute Genome Sequencing Center for Infectious Disease"/>
            <person name="Wu L."/>
            <person name="Ma J."/>
        </authorList>
    </citation>
    <scope>NUCLEOTIDE SEQUENCE [LARGE SCALE GENOMIC DNA]</scope>
    <source>
        <strain evidence="6 7">JCM 15974</strain>
    </source>
</reference>
<evidence type="ECO:0000256" key="1">
    <source>
        <dbReference type="ARBA" id="ARBA00004442"/>
    </source>
</evidence>
<dbReference type="CDD" id="cd07185">
    <property type="entry name" value="OmpA_C-like"/>
    <property type="match status" value="1"/>
</dbReference>
<dbReference type="Gene3D" id="3.30.1330.60">
    <property type="entry name" value="OmpA-like domain"/>
    <property type="match status" value="1"/>
</dbReference>
<dbReference type="Gene3D" id="2.60.40.1120">
    <property type="entry name" value="Carboxypeptidase-like, regulatory domain"/>
    <property type="match status" value="1"/>
</dbReference>
<dbReference type="SUPFAM" id="SSF103088">
    <property type="entry name" value="OmpA-like"/>
    <property type="match status" value="1"/>
</dbReference>
<evidence type="ECO:0000256" key="3">
    <source>
        <dbReference type="ARBA" id="ARBA00023237"/>
    </source>
</evidence>
<accession>A0ABN1IWF3</accession>
<dbReference type="InterPro" id="IPR050330">
    <property type="entry name" value="Bact_OuterMem_StrucFunc"/>
</dbReference>
<dbReference type="InterPro" id="IPR008969">
    <property type="entry name" value="CarboxyPept-like_regulatory"/>
</dbReference>
<comment type="subcellular location">
    <subcellularLocation>
        <location evidence="1">Cell outer membrane</location>
    </subcellularLocation>
</comment>
<dbReference type="SUPFAM" id="SSF49464">
    <property type="entry name" value="Carboxypeptidase regulatory domain-like"/>
    <property type="match status" value="1"/>
</dbReference>
<evidence type="ECO:0000313" key="6">
    <source>
        <dbReference type="EMBL" id="GAA0722628.1"/>
    </source>
</evidence>
<gene>
    <name evidence="6" type="ORF">GCM10009430_25230</name>
</gene>
<protein>
    <submittedName>
        <fullName evidence="6">OmpA family protein</fullName>
    </submittedName>
</protein>
<sequence>MKTKLLFVFVLLIGQTIFSQRKSRADRFFETGDYINAALQYEEELNREGYRKDILEKISTSYYNAFQFQKAYRYLKILTSGKFYAKDKSYDNSYNFKMYQVLSALGKYEKAVEFLALYKKNKSEELNKESAIAVIEAFKLKDDDYTISPLKINSNASEFAAVKVDSTIYFSSDRNSNGFMDKSYKWTHRPFLDIYKVRVNEKNIPTTDIEKISGEINSKLHEGNFCFTKDGNTIYFSKSNSEKGKKKYDSIGNNSIFLYKSTKTDGIWKTPEKLPFNNTNYSVEHPSLSTDGKILYFSSNMPGGYGDFDIYRVLVNQDGTYDEPVNLGATINTANREQFPFISKDGHLFFSSNGHLGLGMMDLFVSERKNNVFKKPVNLGAPINSRYDDFSLTYYNETDGFFASNRKNKTDDDIYLFSQIGEIFLKEYKARFTVKDFASDSYIPDADIFVSNLENQLHEGKLDKQEFFTISLFPGKYDFTATAKGYKSKTKSIIVKEKENEVYVIYLDKEIVSVVEENGNNENNTSAPNKDIVTNKENLTGEKLRNTLLNDKVGPPVIEKNGKLYFDLPPIYFDYDKWNIRADSKKVLDEFALKLEKYKSVYIKISSHTDSRGTDSYNQVLSEKRAESTRNYLALVGYVNARRMKFEGFGESIPLIDCDTKNCSEEDHQINRRSEFEIIKY</sequence>
<dbReference type="InterPro" id="IPR011042">
    <property type="entry name" value="6-blade_b-propeller_TolB-like"/>
</dbReference>
<proteinExistence type="predicted"/>
<evidence type="ECO:0000313" key="7">
    <source>
        <dbReference type="Proteomes" id="UP001501758"/>
    </source>
</evidence>
<evidence type="ECO:0000256" key="4">
    <source>
        <dbReference type="PROSITE-ProRule" id="PRU00473"/>
    </source>
</evidence>
<dbReference type="PRINTS" id="PR01021">
    <property type="entry name" value="OMPADOMAIN"/>
</dbReference>
<dbReference type="InterPro" id="IPR006665">
    <property type="entry name" value="OmpA-like"/>
</dbReference>
<organism evidence="6 7">
    <name type="scientific">Aquimarina litoralis</name>
    <dbReference type="NCBI Taxonomy" id="584605"/>
    <lineage>
        <taxon>Bacteria</taxon>
        <taxon>Pseudomonadati</taxon>
        <taxon>Bacteroidota</taxon>
        <taxon>Flavobacteriia</taxon>
        <taxon>Flavobacteriales</taxon>
        <taxon>Flavobacteriaceae</taxon>
        <taxon>Aquimarina</taxon>
    </lineage>
</organism>
<keyword evidence="2 4" id="KW-0472">Membrane</keyword>
<keyword evidence="7" id="KW-1185">Reference proteome</keyword>
<dbReference type="PANTHER" id="PTHR30329:SF21">
    <property type="entry name" value="LIPOPROTEIN YIAD-RELATED"/>
    <property type="match status" value="1"/>
</dbReference>
<dbReference type="Pfam" id="PF07676">
    <property type="entry name" value="PD40"/>
    <property type="match status" value="3"/>
</dbReference>
<dbReference type="Proteomes" id="UP001501758">
    <property type="component" value="Unassembled WGS sequence"/>
</dbReference>
<dbReference type="InterPro" id="IPR011659">
    <property type="entry name" value="WD40"/>
</dbReference>
<dbReference type="Pfam" id="PF00691">
    <property type="entry name" value="OmpA"/>
    <property type="match status" value="1"/>
</dbReference>
<dbReference type="PANTHER" id="PTHR30329">
    <property type="entry name" value="STATOR ELEMENT OF FLAGELLAR MOTOR COMPLEX"/>
    <property type="match status" value="1"/>
</dbReference>